<keyword evidence="1" id="KW-1133">Transmembrane helix</keyword>
<dbReference type="PANTHER" id="PTHR35394:SF5">
    <property type="entry name" value="DUF3176 DOMAIN-CONTAINING PROTEIN"/>
    <property type="match status" value="1"/>
</dbReference>
<keyword evidence="3" id="KW-1185">Reference proteome</keyword>
<dbReference type="AlphaFoldDB" id="A0A9P4WFH4"/>
<accession>A0A9P4WFH4</accession>
<sequence>MLNSTIGSTSFYRMYWSEKDGPGADYTTFYKRVAAQMTKVLQSPANPNMVSFPGVAYGTEIYVQVRWLWLILPLVLLASTLLIVVLSIWDSSRKNYLFKNKILAAIAFELHGWEPHEYGVDGTWSRQSMRNVEKKAQCMTARMHLPQDGDGGLRLKKE</sequence>
<keyword evidence="1" id="KW-0472">Membrane</keyword>
<dbReference type="PANTHER" id="PTHR35394">
    <property type="entry name" value="DUF3176 DOMAIN-CONTAINING PROTEIN"/>
    <property type="match status" value="1"/>
</dbReference>
<dbReference type="OrthoDB" id="5376804at2759"/>
<protein>
    <submittedName>
        <fullName evidence="2">Uncharacterized protein</fullName>
    </submittedName>
</protein>
<organism evidence="2 3">
    <name type="scientific">Didymella heteroderae</name>
    <dbReference type="NCBI Taxonomy" id="1769908"/>
    <lineage>
        <taxon>Eukaryota</taxon>
        <taxon>Fungi</taxon>
        <taxon>Dikarya</taxon>
        <taxon>Ascomycota</taxon>
        <taxon>Pezizomycotina</taxon>
        <taxon>Dothideomycetes</taxon>
        <taxon>Pleosporomycetidae</taxon>
        <taxon>Pleosporales</taxon>
        <taxon>Pleosporineae</taxon>
        <taxon>Didymellaceae</taxon>
        <taxon>Didymella</taxon>
    </lineage>
</organism>
<dbReference type="EMBL" id="SWKV01000285">
    <property type="protein sequence ID" value="KAF3029136.1"/>
    <property type="molecule type" value="Genomic_DNA"/>
</dbReference>
<reference evidence="2" key="1">
    <citation type="submission" date="2019-04" db="EMBL/GenBank/DDBJ databases">
        <title>Sequencing of skin fungus with MAO and IRED activity.</title>
        <authorList>
            <person name="Marsaioli A.J."/>
            <person name="Bonatto J.M.C."/>
            <person name="Reis Junior O."/>
        </authorList>
    </citation>
    <scope>NUCLEOTIDE SEQUENCE</scope>
    <source>
        <strain evidence="2">28M1</strain>
    </source>
</reference>
<comment type="caution">
    <text evidence="2">The sequence shown here is derived from an EMBL/GenBank/DDBJ whole genome shotgun (WGS) entry which is preliminary data.</text>
</comment>
<feature type="transmembrane region" description="Helical" evidence="1">
    <location>
        <begin position="67"/>
        <end position="89"/>
    </location>
</feature>
<dbReference type="Proteomes" id="UP000758155">
    <property type="component" value="Unassembled WGS sequence"/>
</dbReference>
<evidence type="ECO:0000256" key="1">
    <source>
        <dbReference type="SAM" id="Phobius"/>
    </source>
</evidence>
<evidence type="ECO:0000313" key="2">
    <source>
        <dbReference type="EMBL" id="KAF3029136.1"/>
    </source>
</evidence>
<evidence type="ECO:0000313" key="3">
    <source>
        <dbReference type="Proteomes" id="UP000758155"/>
    </source>
</evidence>
<keyword evidence="1" id="KW-0812">Transmembrane</keyword>
<gene>
    <name evidence="2" type="ORF">E8E12_000509</name>
</gene>
<proteinExistence type="predicted"/>
<name>A0A9P4WFH4_9PLEO</name>